<sequence>MKRNSTAEATELVNKTVFPVRFSEVDTMRIVWHGHYIKYMEEGREAFGLEHGISYMQMYEKGFMVPVVSVKCDYKQPLRYGDKIIVETTFVETRAAKLIYKFRLFRSSDNVLVATGKSIQVFITEDHELQLTFPEFFEEWKREKGLIK</sequence>
<comment type="caution">
    <text evidence="3">The sequence shown here is derived from an EMBL/GenBank/DDBJ whole genome shotgun (WGS) entry which is preliminary data.</text>
</comment>
<keyword evidence="4" id="KW-1185">Reference proteome</keyword>
<evidence type="ECO:0000313" key="4">
    <source>
        <dbReference type="Proteomes" id="UP000576082"/>
    </source>
</evidence>
<comment type="similarity">
    <text evidence="1">Belongs to the 4-hydroxybenzoyl-CoA thioesterase family.</text>
</comment>
<dbReference type="PANTHER" id="PTHR31793">
    <property type="entry name" value="4-HYDROXYBENZOYL-COA THIOESTERASE FAMILY MEMBER"/>
    <property type="match status" value="1"/>
</dbReference>
<name>A0A7X9NZ67_9BACT</name>
<dbReference type="InterPro" id="IPR006684">
    <property type="entry name" value="YbgC/YbaW"/>
</dbReference>
<organism evidence="3 4">
    <name type="scientific">Flammeovirga aprica JL-4</name>
    <dbReference type="NCBI Taxonomy" id="694437"/>
    <lineage>
        <taxon>Bacteria</taxon>
        <taxon>Pseudomonadati</taxon>
        <taxon>Bacteroidota</taxon>
        <taxon>Cytophagia</taxon>
        <taxon>Cytophagales</taxon>
        <taxon>Flammeovirgaceae</taxon>
        <taxon>Flammeovirga</taxon>
    </lineage>
</organism>
<dbReference type="InterPro" id="IPR050563">
    <property type="entry name" value="4-hydroxybenzoyl-CoA_TE"/>
</dbReference>
<dbReference type="EMBL" id="JABANE010000002">
    <property type="protein sequence ID" value="NME66518.1"/>
    <property type="molecule type" value="Genomic_DNA"/>
</dbReference>
<dbReference type="PANTHER" id="PTHR31793:SF27">
    <property type="entry name" value="NOVEL THIOESTERASE SUPERFAMILY DOMAIN AND SAPOSIN A-TYPE DOMAIN CONTAINING PROTEIN (0610012H03RIK)"/>
    <property type="match status" value="1"/>
</dbReference>
<protein>
    <submittedName>
        <fullName evidence="3">Acyl-CoA thioesterase</fullName>
    </submittedName>
</protein>
<dbReference type="SUPFAM" id="SSF54637">
    <property type="entry name" value="Thioesterase/thiol ester dehydrase-isomerase"/>
    <property type="match status" value="1"/>
</dbReference>
<keyword evidence="2" id="KW-0378">Hydrolase</keyword>
<dbReference type="GO" id="GO:0047617">
    <property type="term" value="F:fatty acyl-CoA hydrolase activity"/>
    <property type="evidence" value="ECO:0007669"/>
    <property type="project" value="TreeGrafter"/>
</dbReference>
<dbReference type="InterPro" id="IPR029069">
    <property type="entry name" value="HotDog_dom_sf"/>
</dbReference>
<evidence type="ECO:0000256" key="1">
    <source>
        <dbReference type="ARBA" id="ARBA00005953"/>
    </source>
</evidence>
<dbReference type="Proteomes" id="UP000576082">
    <property type="component" value="Unassembled WGS sequence"/>
</dbReference>
<accession>A0A7X9NZ67</accession>
<dbReference type="NCBIfam" id="TIGR00051">
    <property type="entry name" value="YbgC/FadM family acyl-CoA thioesterase"/>
    <property type="match status" value="1"/>
</dbReference>
<proteinExistence type="inferred from homology"/>
<dbReference type="Gene3D" id="3.10.129.10">
    <property type="entry name" value="Hotdog Thioesterase"/>
    <property type="match status" value="1"/>
</dbReference>
<dbReference type="Pfam" id="PF13279">
    <property type="entry name" value="4HBT_2"/>
    <property type="match status" value="1"/>
</dbReference>
<dbReference type="RefSeq" id="WP_169654268.1">
    <property type="nucleotide sequence ID" value="NZ_JABANE010000002.1"/>
</dbReference>
<gene>
    <name evidence="3" type="ORF">HHU12_00955</name>
</gene>
<evidence type="ECO:0000313" key="3">
    <source>
        <dbReference type="EMBL" id="NME66518.1"/>
    </source>
</evidence>
<dbReference type="AlphaFoldDB" id="A0A7X9NZ67"/>
<reference evidence="3 4" key="1">
    <citation type="submission" date="2020-04" db="EMBL/GenBank/DDBJ databases">
        <title>Flammeovirga sp. SR4, a novel species isolated from seawater.</title>
        <authorList>
            <person name="Wang X."/>
        </authorList>
    </citation>
    <scope>NUCLEOTIDE SEQUENCE [LARGE SCALE GENOMIC DNA]</scope>
    <source>
        <strain evidence="3 4">ATCC 23126</strain>
    </source>
</reference>
<dbReference type="CDD" id="cd00586">
    <property type="entry name" value="4HBT"/>
    <property type="match status" value="1"/>
</dbReference>
<evidence type="ECO:0000256" key="2">
    <source>
        <dbReference type="ARBA" id="ARBA00022801"/>
    </source>
</evidence>